<evidence type="ECO:0000313" key="10">
    <source>
        <dbReference type="EMBL" id="GAP93440.2"/>
    </source>
</evidence>
<dbReference type="GO" id="GO:0000472">
    <property type="term" value="P:endonucleolytic cleavage to generate mature 5'-end of SSU-rRNA from (SSU-rRNA, 5.8S rRNA, LSU-rRNA)"/>
    <property type="evidence" value="ECO:0007669"/>
    <property type="project" value="TreeGrafter"/>
</dbReference>
<dbReference type="SUPFAM" id="SSF54928">
    <property type="entry name" value="RNA-binding domain, RBD"/>
    <property type="match status" value="1"/>
</dbReference>
<dbReference type="GO" id="GO:0000480">
    <property type="term" value="P:endonucleolytic cleavage in 5'-ETS of tricistronic rRNA transcript (SSU-rRNA, 5.8S rRNA, LSU-rRNA)"/>
    <property type="evidence" value="ECO:0007669"/>
    <property type="project" value="TreeGrafter"/>
</dbReference>
<dbReference type="SMART" id="SM00360">
    <property type="entry name" value="RRM"/>
    <property type="match status" value="1"/>
</dbReference>
<accession>A0A1W2TXJ8</accession>
<dbReference type="PANTHER" id="PTHR12311:SF7">
    <property type="entry name" value="ACTIVATOR OF BASAL TRANSCRIPTION 1"/>
    <property type="match status" value="1"/>
</dbReference>
<dbReference type="InterPro" id="IPR012677">
    <property type="entry name" value="Nucleotide-bd_a/b_plait_sf"/>
</dbReference>
<proteinExistence type="inferred from homology"/>
<evidence type="ECO:0000256" key="1">
    <source>
        <dbReference type="ARBA" id="ARBA00004604"/>
    </source>
</evidence>
<dbReference type="InterPro" id="IPR035979">
    <property type="entry name" value="RBD_domain_sf"/>
</dbReference>
<keyword evidence="11" id="KW-1185">Reference proteome</keyword>
<protein>
    <recommendedName>
        <fullName evidence="6">18S rRNA factor 2</fullName>
    </recommendedName>
</protein>
<comment type="similarity">
    <text evidence="2">Belongs to the ESF2/ABP1 family.</text>
</comment>
<dbReference type="GO" id="GO:0003723">
    <property type="term" value="F:RNA binding"/>
    <property type="evidence" value="ECO:0007669"/>
    <property type="project" value="UniProtKB-UniRule"/>
</dbReference>
<dbReference type="Gene3D" id="3.30.70.330">
    <property type="match status" value="1"/>
</dbReference>
<dbReference type="OrthoDB" id="287393at2759"/>
<keyword evidence="4" id="KW-0539">Nucleus</keyword>
<dbReference type="GO" id="GO:0005730">
    <property type="term" value="C:nucleolus"/>
    <property type="evidence" value="ECO:0007669"/>
    <property type="project" value="UniProtKB-SubCell"/>
</dbReference>
<dbReference type="InterPro" id="IPR000504">
    <property type="entry name" value="RRM_dom"/>
</dbReference>
<feature type="region of interest" description="Disordered" evidence="8">
    <location>
        <begin position="1"/>
        <end position="101"/>
    </location>
</feature>
<evidence type="ECO:0000256" key="8">
    <source>
        <dbReference type="SAM" id="MobiDB-lite"/>
    </source>
</evidence>
<keyword evidence="3 7" id="KW-0694">RNA-binding</keyword>
<evidence type="ECO:0000256" key="5">
    <source>
        <dbReference type="ARBA" id="ARBA00025024"/>
    </source>
</evidence>
<dbReference type="PROSITE" id="PS50102">
    <property type="entry name" value="RRM"/>
    <property type="match status" value="1"/>
</dbReference>
<evidence type="ECO:0000256" key="7">
    <source>
        <dbReference type="PROSITE-ProRule" id="PRU00176"/>
    </source>
</evidence>
<evidence type="ECO:0000259" key="9">
    <source>
        <dbReference type="PROSITE" id="PS50102"/>
    </source>
</evidence>
<dbReference type="STRING" id="77044.A0A1W2TXJ8"/>
<feature type="compositionally biased region" description="Basic and acidic residues" evidence="8">
    <location>
        <begin position="1"/>
        <end position="11"/>
    </location>
</feature>
<evidence type="ECO:0000313" key="11">
    <source>
        <dbReference type="Proteomes" id="UP000054516"/>
    </source>
</evidence>
<evidence type="ECO:0000256" key="3">
    <source>
        <dbReference type="ARBA" id="ARBA00022884"/>
    </source>
</evidence>
<dbReference type="GO" id="GO:0034462">
    <property type="term" value="P:small-subunit processome assembly"/>
    <property type="evidence" value="ECO:0007669"/>
    <property type="project" value="TreeGrafter"/>
</dbReference>
<dbReference type="Proteomes" id="UP000054516">
    <property type="component" value="Unassembled WGS sequence"/>
</dbReference>
<feature type="domain" description="RRM" evidence="9">
    <location>
        <begin position="119"/>
        <end position="205"/>
    </location>
</feature>
<evidence type="ECO:0000256" key="4">
    <source>
        <dbReference type="ARBA" id="ARBA00023242"/>
    </source>
</evidence>
<evidence type="ECO:0000256" key="6">
    <source>
        <dbReference type="ARBA" id="ARBA00032634"/>
    </source>
</evidence>
<name>A0A1W2TXJ8_ROSNE</name>
<evidence type="ECO:0000256" key="2">
    <source>
        <dbReference type="ARBA" id="ARBA00005819"/>
    </source>
</evidence>
<dbReference type="InterPro" id="IPR034353">
    <property type="entry name" value="ABT1/ESF2_RRM"/>
</dbReference>
<dbReference type="EMBL" id="DF977567">
    <property type="protein sequence ID" value="GAP93440.2"/>
    <property type="molecule type" value="Genomic_DNA"/>
</dbReference>
<sequence>MPPEKRNHFLDIDESDDDGSQGYNSDVEQLRKGASKRRKLNQDDGTDEEEPLSAGEDSQGDGDDGDQEDELVEGLAEEGEQSTNPDKPSSKDSSDLLKTPRQLMKKNLVATEKEVKKSGVIYISRIPPFMKPGTVRSIFERFGKINRVYLSPEDTQVRARRLKQGQNRKKNFNEGWLEFIRKSDAKTAVALLNGTTLAAIGMAKKRGYYRDDIWSLRYLNGFKWHNLTEQIASETAERQSRIHAEIGKATRENKEFVRNIQKSKELEGIQSKAAAKKITDTEEAGPAAVTNSKPDVRSLRKFKQASTGKKEPAKASESATRVLRQLF</sequence>
<dbReference type="AlphaFoldDB" id="A0A1W2TXJ8"/>
<comment type="subcellular location">
    <subcellularLocation>
        <location evidence="1">Nucleus</location>
        <location evidence="1">Nucleolus</location>
    </subcellularLocation>
</comment>
<gene>
    <name evidence="10" type="ORF">SAMD00023353_12200050</name>
</gene>
<dbReference type="CDD" id="cd12263">
    <property type="entry name" value="RRM_ABT1_like"/>
    <property type="match status" value="1"/>
</dbReference>
<dbReference type="GO" id="GO:0000447">
    <property type="term" value="P:endonucleolytic cleavage in ITS1 to separate SSU-rRNA from 5.8S rRNA and LSU-rRNA from tricistronic rRNA transcript (SSU-rRNA, 5.8S rRNA, LSU-rRNA)"/>
    <property type="evidence" value="ECO:0007669"/>
    <property type="project" value="TreeGrafter"/>
</dbReference>
<dbReference type="PANTHER" id="PTHR12311">
    <property type="entry name" value="ACTIVATOR OF BASAL TRANSCRIPTION 1"/>
    <property type="match status" value="1"/>
</dbReference>
<feature type="compositionally biased region" description="Acidic residues" evidence="8">
    <location>
        <begin position="58"/>
        <end position="80"/>
    </location>
</feature>
<dbReference type="InterPro" id="IPR039119">
    <property type="entry name" value="ABT1/Esf2"/>
</dbReference>
<feature type="region of interest" description="Disordered" evidence="8">
    <location>
        <begin position="268"/>
        <end position="327"/>
    </location>
</feature>
<reference evidence="10" key="1">
    <citation type="submission" date="2016-03" db="EMBL/GenBank/DDBJ databases">
        <title>Draft genome sequence of Rosellinia necatrix.</title>
        <authorList>
            <person name="Kanematsu S."/>
        </authorList>
    </citation>
    <scope>NUCLEOTIDE SEQUENCE [LARGE SCALE GENOMIC DNA]</scope>
    <source>
        <strain evidence="10">W97</strain>
    </source>
</reference>
<organism evidence="10">
    <name type="scientific">Rosellinia necatrix</name>
    <name type="common">White root-rot fungus</name>
    <dbReference type="NCBI Taxonomy" id="77044"/>
    <lineage>
        <taxon>Eukaryota</taxon>
        <taxon>Fungi</taxon>
        <taxon>Dikarya</taxon>
        <taxon>Ascomycota</taxon>
        <taxon>Pezizomycotina</taxon>
        <taxon>Sordariomycetes</taxon>
        <taxon>Xylariomycetidae</taxon>
        <taxon>Xylariales</taxon>
        <taxon>Xylariaceae</taxon>
        <taxon>Rosellinia</taxon>
    </lineage>
</organism>
<comment type="function">
    <text evidence="5">Involved in the small subunit (SSU) processome assembly and function, and in the 18S rRNA synthesis. Required for the early cleavages at sites A0, A1 and A2.</text>
</comment>
<dbReference type="OMA" id="TRKHNDF"/>